<feature type="compositionally biased region" description="Low complexity" evidence="1">
    <location>
        <begin position="322"/>
        <end position="338"/>
    </location>
</feature>
<dbReference type="EMBL" id="JBDFQZ010000005">
    <property type="protein sequence ID" value="KAK9727055.1"/>
    <property type="molecule type" value="Genomic_DNA"/>
</dbReference>
<gene>
    <name evidence="3" type="ORF">RND81_05G254900</name>
</gene>
<evidence type="ECO:0000256" key="1">
    <source>
        <dbReference type="SAM" id="MobiDB-lite"/>
    </source>
</evidence>
<protein>
    <recommendedName>
        <fullName evidence="5">Prolamin-like domain-containing protein</fullName>
    </recommendedName>
</protein>
<feature type="region of interest" description="Disordered" evidence="1">
    <location>
        <begin position="150"/>
        <end position="362"/>
    </location>
</feature>
<evidence type="ECO:0000256" key="2">
    <source>
        <dbReference type="SAM" id="SignalP"/>
    </source>
</evidence>
<feature type="signal peptide" evidence="2">
    <location>
        <begin position="1"/>
        <end position="25"/>
    </location>
</feature>
<dbReference type="AlphaFoldDB" id="A0AAW1L0T8"/>
<keyword evidence="4" id="KW-1185">Reference proteome</keyword>
<proteinExistence type="predicted"/>
<organism evidence="3 4">
    <name type="scientific">Saponaria officinalis</name>
    <name type="common">Common soapwort</name>
    <name type="synonym">Lychnis saponaria</name>
    <dbReference type="NCBI Taxonomy" id="3572"/>
    <lineage>
        <taxon>Eukaryota</taxon>
        <taxon>Viridiplantae</taxon>
        <taxon>Streptophyta</taxon>
        <taxon>Embryophyta</taxon>
        <taxon>Tracheophyta</taxon>
        <taxon>Spermatophyta</taxon>
        <taxon>Magnoliopsida</taxon>
        <taxon>eudicotyledons</taxon>
        <taxon>Gunneridae</taxon>
        <taxon>Pentapetalae</taxon>
        <taxon>Caryophyllales</taxon>
        <taxon>Caryophyllaceae</taxon>
        <taxon>Caryophylleae</taxon>
        <taxon>Saponaria</taxon>
    </lineage>
</organism>
<name>A0AAW1L0T8_SAPOF</name>
<evidence type="ECO:0000313" key="3">
    <source>
        <dbReference type="EMBL" id="KAK9727055.1"/>
    </source>
</evidence>
<feature type="compositionally biased region" description="Low complexity" evidence="1">
    <location>
        <begin position="183"/>
        <end position="201"/>
    </location>
</feature>
<feature type="compositionally biased region" description="Low complexity" evidence="1">
    <location>
        <begin position="224"/>
        <end position="260"/>
    </location>
</feature>
<evidence type="ECO:0000313" key="4">
    <source>
        <dbReference type="Proteomes" id="UP001443914"/>
    </source>
</evidence>
<keyword evidence="2" id="KW-0732">Signal</keyword>
<accession>A0AAW1L0T8</accession>
<comment type="caution">
    <text evidence="3">The sequence shown here is derived from an EMBL/GenBank/DDBJ whole genome shotgun (WGS) entry which is preliminary data.</text>
</comment>
<evidence type="ECO:0008006" key="5">
    <source>
        <dbReference type="Google" id="ProtNLM"/>
    </source>
</evidence>
<reference evidence="3" key="1">
    <citation type="submission" date="2024-03" db="EMBL/GenBank/DDBJ databases">
        <title>WGS assembly of Saponaria officinalis var. Norfolk2.</title>
        <authorList>
            <person name="Jenkins J."/>
            <person name="Shu S."/>
            <person name="Grimwood J."/>
            <person name="Barry K."/>
            <person name="Goodstein D."/>
            <person name="Schmutz J."/>
            <person name="Leebens-Mack J."/>
            <person name="Osbourn A."/>
        </authorList>
    </citation>
    <scope>NUCLEOTIDE SEQUENCE [LARGE SCALE GENOMIC DNA]</scope>
    <source>
        <strain evidence="3">JIC</strain>
    </source>
</reference>
<feature type="chain" id="PRO_5043418784" description="Prolamin-like domain-containing protein" evidence="2">
    <location>
        <begin position="26"/>
        <end position="362"/>
    </location>
</feature>
<sequence length="362" mass="36716">MKTTLIIYLSCVIMLGSVSTGLSRGLNPPEEKQSTAQAQSPAFIYPNPVIPLPKNQGGNKNLPQSGGEYKQVKMPEFTQEQKKCITSFVNKGMTTCLEDIGNSFVTEKIGVRPDCCSALDGLTDSCRLVIHFQNQVFEDDVKKFCTSLSGAGTDGSGVEDGSGSEAGFKDGSFGDTTGQLDDGFGSAFGPGPAEGPSPSGSYDESYGPGVAEGPNAFEPSEEVGPVIEGSSPISSESGEEVGPNVEGSSPSEEVGPSDEGSGQGEEVGPNEQGSGQGEEAGPSDEGAGQNEEAGPSDEGAAQNEEAGPGDEGAGQPEESGPNNEGSGQGEEAGSNNEGSGQGDESTEGAVGPLNEPESPNAQ</sequence>
<dbReference type="Proteomes" id="UP001443914">
    <property type="component" value="Unassembled WGS sequence"/>
</dbReference>